<dbReference type="Pfam" id="PF02545">
    <property type="entry name" value="Maf"/>
    <property type="match status" value="1"/>
</dbReference>
<reference evidence="5 6" key="1">
    <citation type="submission" date="2019-07" db="EMBL/GenBank/DDBJ databases">
        <title>Whole genome shotgun sequence of Halomonas cupida NBRC 102219.</title>
        <authorList>
            <person name="Hosoyama A."/>
            <person name="Uohara A."/>
            <person name="Ohji S."/>
            <person name="Ichikawa N."/>
        </authorList>
    </citation>
    <scope>NUCLEOTIDE SEQUENCE [LARGE SCALE GENOMIC DNA]</scope>
    <source>
        <strain evidence="5 6">NBRC 102219</strain>
    </source>
</reference>
<dbReference type="InterPro" id="IPR029001">
    <property type="entry name" value="ITPase-like_fam"/>
</dbReference>
<evidence type="ECO:0000313" key="5">
    <source>
        <dbReference type="EMBL" id="GEN23930.1"/>
    </source>
</evidence>
<evidence type="ECO:0000256" key="4">
    <source>
        <dbReference type="HAMAP-Rule" id="MF_00528"/>
    </source>
</evidence>
<dbReference type="PANTHER" id="PTHR43213">
    <property type="entry name" value="BIFUNCTIONAL DTTP/UTP PYROPHOSPHATASE/METHYLTRANSFERASE PROTEIN-RELATED"/>
    <property type="match status" value="1"/>
</dbReference>
<dbReference type="EMBL" id="BJXU01000068">
    <property type="protein sequence ID" value="GEN23930.1"/>
    <property type="molecule type" value="Genomic_DNA"/>
</dbReference>
<name>A0ABQ0WE53_9GAMM</name>
<comment type="caution">
    <text evidence="5">The sequence shown here is derived from an EMBL/GenBank/DDBJ whole genome shotgun (WGS) entry which is preliminary data.</text>
</comment>
<gene>
    <name evidence="5" type="primary">maf-2</name>
    <name evidence="5" type="ORF">HCU01_18790</name>
</gene>
<accession>A0ABQ0WE53</accession>
<protein>
    <recommendedName>
        <fullName evidence="4">dTTP/UTP pyrophosphatase</fullName>
        <shortName evidence="4">dTTPase/UTPase</shortName>
        <ecNumber evidence="4">3.6.1.9</ecNumber>
    </recommendedName>
    <alternativeName>
        <fullName evidence="4">Nucleoside triphosphate pyrophosphatase</fullName>
    </alternativeName>
    <alternativeName>
        <fullName evidence="4">Nucleotide pyrophosphatase</fullName>
        <shortName evidence="4">Nucleotide PPase</shortName>
    </alternativeName>
</protein>
<comment type="catalytic activity">
    <reaction evidence="4">
        <text>UTP + H2O = UMP + diphosphate + H(+)</text>
        <dbReference type="Rhea" id="RHEA:29395"/>
        <dbReference type="ChEBI" id="CHEBI:15377"/>
        <dbReference type="ChEBI" id="CHEBI:15378"/>
        <dbReference type="ChEBI" id="CHEBI:33019"/>
        <dbReference type="ChEBI" id="CHEBI:46398"/>
        <dbReference type="ChEBI" id="CHEBI:57865"/>
        <dbReference type="EC" id="3.6.1.9"/>
    </reaction>
</comment>
<comment type="function">
    <text evidence="4">Nucleoside triphosphate pyrophosphatase that hydrolyzes dTTP and UTP. May have a dual role in cell division arrest and in preventing the incorporation of modified nucleotides into cellular nucleic acids.</text>
</comment>
<dbReference type="PIRSF" id="PIRSF006305">
    <property type="entry name" value="Maf"/>
    <property type="match status" value="1"/>
</dbReference>
<dbReference type="HAMAP" id="MF_00528">
    <property type="entry name" value="Maf"/>
    <property type="match status" value="1"/>
</dbReference>
<dbReference type="EC" id="3.6.1.9" evidence="4"/>
<dbReference type="InterPro" id="IPR003697">
    <property type="entry name" value="Maf-like"/>
</dbReference>
<comment type="cofactor">
    <cofactor evidence="1 4">
        <name>a divalent metal cation</name>
        <dbReference type="ChEBI" id="CHEBI:60240"/>
    </cofactor>
</comment>
<keyword evidence="4" id="KW-0963">Cytoplasm</keyword>
<dbReference type="Gene3D" id="3.90.950.10">
    <property type="match status" value="1"/>
</dbReference>
<keyword evidence="6" id="KW-1185">Reference proteome</keyword>
<dbReference type="SUPFAM" id="SSF52972">
    <property type="entry name" value="ITPase-like"/>
    <property type="match status" value="1"/>
</dbReference>
<evidence type="ECO:0000313" key="6">
    <source>
        <dbReference type="Proteomes" id="UP000321726"/>
    </source>
</evidence>
<organism evidence="5 6">
    <name type="scientific">Halomonas cupida</name>
    <dbReference type="NCBI Taxonomy" id="44933"/>
    <lineage>
        <taxon>Bacteria</taxon>
        <taxon>Pseudomonadati</taxon>
        <taxon>Pseudomonadota</taxon>
        <taxon>Gammaproteobacteria</taxon>
        <taxon>Oceanospirillales</taxon>
        <taxon>Halomonadaceae</taxon>
        <taxon>Halomonas</taxon>
    </lineage>
</organism>
<dbReference type="Proteomes" id="UP000321726">
    <property type="component" value="Unassembled WGS sequence"/>
</dbReference>
<comment type="similarity">
    <text evidence="4">Belongs to the Maf family. YhdE subfamily.</text>
</comment>
<dbReference type="CDD" id="cd00555">
    <property type="entry name" value="Maf"/>
    <property type="match status" value="1"/>
</dbReference>
<feature type="site" description="Important for substrate specificity" evidence="4">
    <location>
        <position position="165"/>
    </location>
</feature>
<sequence>MSDPMTSVAQLRLASASPRRRELLASIGVQVEVAPVNIDETPHTGESAEAYVARLAIAKALAGVAQSGSASASAGLPTLGSDTAVVCEGRILGKPEDEAHAFAMLKSLSARRHEVLTSVAVAGPQGTLETTVVTAVHMREISDAEISAYWRTGEPVDKAGGYAIQGLASVFVTRIEGSYSAVVGLPLFETAQLLARQGVTIWHD</sequence>
<keyword evidence="3 4" id="KW-0546">Nucleotide metabolism</keyword>
<comment type="catalytic activity">
    <reaction evidence="4">
        <text>dTTP + H2O = dTMP + diphosphate + H(+)</text>
        <dbReference type="Rhea" id="RHEA:28534"/>
        <dbReference type="ChEBI" id="CHEBI:15377"/>
        <dbReference type="ChEBI" id="CHEBI:15378"/>
        <dbReference type="ChEBI" id="CHEBI:33019"/>
        <dbReference type="ChEBI" id="CHEBI:37568"/>
        <dbReference type="ChEBI" id="CHEBI:63528"/>
        <dbReference type="EC" id="3.6.1.9"/>
    </reaction>
</comment>
<keyword evidence="2 4" id="KW-0378">Hydrolase</keyword>
<feature type="site" description="Important for substrate specificity" evidence="4">
    <location>
        <position position="83"/>
    </location>
</feature>
<comment type="subcellular location">
    <subcellularLocation>
        <location evidence="4">Cytoplasm</location>
    </subcellularLocation>
</comment>
<evidence type="ECO:0000256" key="3">
    <source>
        <dbReference type="ARBA" id="ARBA00023080"/>
    </source>
</evidence>
<comment type="caution">
    <text evidence="4">Lacks conserved residue(s) required for the propagation of feature annotation.</text>
</comment>
<feature type="site" description="Important for substrate specificity" evidence="4">
    <location>
        <position position="19"/>
    </location>
</feature>
<dbReference type="PANTHER" id="PTHR43213:SF5">
    <property type="entry name" value="BIFUNCTIONAL DTTP_UTP PYROPHOSPHATASE_METHYLTRANSFERASE PROTEIN-RELATED"/>
    <property type="match status" value="1"/>
</dbReference>
<evidence type="ECO:0000256" key="1">
    <source>
        <dbReference type="ARBA" id="ARBA00001968"/>
    </source>
</evidence>
<feature type="active site" description="Proton acceptor" evidence="4">
    <location>
        <position position="82"/>
    </location>
</feature>
<proteinExistence type="inferred from homology"/>
<dbReference type="NCBIfam" id="TIGR00172">
    <property type="entry name" value="maf"/>
    <property type="match status" value="1"/>
</dbReference>
<evidence type="ECO:0000256" key="2">
    <source>
        <dbReference type="ARBA" id="ARBA00022801"/>
    </source>
</evidence>